<feature type="coiled-coil region" evidence="1">
    <location>
        <begin position="302"/>
        <end position="335"/>
    </location>
</feature>
<feature type="domain" description="NFACT RNA-binding" evidence="2">
    <location>
        <begin position="464"/>
        <end position="558"/>
    </location>
</feature>
<evidence type="ECO:0000256" key="1">
    <source>
        <dbReference type="SAM" id="Coils"/>
    </source>
</evidence>
<dbReference type="EMBL" id="DRQG01000146">
    <property type="protein sequence ID" value="HGY57136.1"/>
    <property type="molecule type" value="Genomic_DNA"/>
</dbReference>
<evidence type="ECO:0000313" key="3">
    <source>
        <dbReference type="EMBL" id="HGY57136.1"/>
    </source>
</evidence>
<dbReference type="Pfam" id="PF05670">
    <property type="entry name" value="NFACT-R_1"/>
    <property type="match status" value="1"/>
</dbReference>
<dbReference type="InterPro" id="IPR051608">
    <property type="entry name" value="RQC_Subunit_NEMF"/>
</dbReference>
<dbReference type="InterPro" id="IPR008532">
    <property type="entry name" value="NFACT_RNA-bd"/>
</dbReference>
<organism evidence="3">
    <name type="scientific">Caldithrix abyssi</name>
    <dbReference type="NCBI Taxonomy" id="187145"/>
    <lineage>
        <taxon>Bacteria</taxon>
        <taxon>Pseudomonadati</taxon>
        <taxon>Calditrichota</taxon>
        <taxon>Calditrichia</taxon>
        <taxon>Calditrichales</taxon>
        <taxon>Calditrichaceae</taxon>
        <taxon>Caldithrix</taxon>
    </lineage>
</organism>
<dbReference type="Proteomes" id="UP000885779">
    <property type="component" value="Unassembled WGS sequence"/>
</dbReference>
<dbReference type="AlphaFoldDB" id="A0A7V4WX41"/>
<sequence length="575" mass="66397">MHSNYYLFRRQTDEIGPALTGATITKIFVLNKTDIVFELSRSVGNPLYFVVIMDVQTPAVLLERRIDQKAPRHYVFSILKNQSVRRLSVLPFDKQVILETELFTVEAVLYGKDFNLLIRDSGGKTVEAFRKIAVHPKQDRGKRLSGETLSGEQNMRADLTAYDGAPLPDPPRCEEREALAEYIRSRFAAVNRTLLDEILFRYEQKTGEITETAAAGYDKTAVMNNVLREILTEIARELRGGPVYLYFKQQTVFKISLIRLHHSEAQNGIRYQIYSTVNEAWIAFIYKRRFHRQFESMYSKCRQALEKRASQLQRALQKIEELADLEQRKQEAEMKGNLLLTFKHTIPSGASQVELDNIFSEKPSKVTIKLNPAKSVSENAERYFNKFKDLRRMKAVQDIKKDTYRAELEEIRNLQEKLHNADRMPKLQAVYKECLRRNLIQDARFDAKRHDSSIYSFNRIRIENDWEVLIGKSGEQNDRLTFEIARKWDIWLHAQGVPGAHVILRLPDRNKKPPPRVIEQAAAIAAAHSKARHSGTVPVVYTEVRYVHRVRKAAPGTVTLRNEQVVFVTPLKLSG</sequence>
<evidence type="ECO:0000259" key="2">
    <source>
        <dbReference type="Pfam" id="PF05670"/>
    </source>
</evidence>
<dbReference type="PANTHER" id="PTHR15239">
    <property type="entry name" value="NUCLEAR EXPORT MEDIATOR FACTOR NEMF"/>
    <property type="match status" value="1"/>
</dbReference>
<gene>
    <name evidence="3" type="ORF">ENK44_15615</name>
</gene>
<comment type="caution">
    <text evidence="3">The sequence shown here is derived from an EMBL/GenBank/DDBJ whole genome shotgun (WGS) entry which is preliminary data.</text>
</comment>
<proteinExistence type="predicted"/>
<name>A0A7V4WX41_CALAY</name>
<dbReference type="GO" id="GO:0043023">
    <property type="term" value="F:ribosomal large subunit binding"/>
    <property type="evidence" value="ECO:0007669"/>
    <property type="project" value="TreeGrafter"/>
</dbReference>
<dbReference type="GO" id="GO:1990112">
    <property type="term" value="C:RQC complex"/>
    <property type="evidence" value="ECO:0007669"/>
    <property type="project" value="TreeGrafter"/>
</dbReference>
<dbReference type="Pfam" id="PF05833">
    <property type="entry name" value="NFACT_N"/>
    <property type="match status" value="1"/>
</dbReference>
<protein>
    <submittedName>
        <fullName evidence="3">DUF814 domain-containing protein</fullName>
    </submittedName>
</protein>
<dbReference type="PANTHER" id="PTHR15239:SF6">
    <property type="entry name" value="RIBOSOME QUALITY CONTROL COMPLEX SUBUNIT NEMF"/>
    <property type="match status" value="1"/>
</dbReference>
<reference evidence="3" key="1">
    <citation type="journal article" date="2020" name="mSystems">
        <title>Genome- and Community-Level Interaction Insights into Carbon Utilization and Element Cycling Functions of Hydrothermarchaeota in Hydrothermal Sediment.</title>
        <authorList>
            <person name="Zhou Z."/>
            <person name="Liu Y."/>
            <person name="Xu W."/>
            <person name="Pan J."/>
            <person name="Luo Z.H."/>
            <person name="Li M."/>
        </authorList>
    </citation>
    <scope>NUCLEOTIDE SEQUENCE [LARGE SCALE GENOMIC DNA]</scope>
    <source>
        <strain evidence="3">HyVt-577</strain>
    </source>
</reference>
<keyword evidence="1" id="KW-0175">Coiled coil</keyword>
<dbReference type="GO" id="GO:0072344">
    <property type="term" value="P:rescue of stalled ribosome"/>
    <property type="evidence" value="ECO:0007669"/>
    <property type="project" value="TreeGrafter"/>
</dbReference>
<dbReference type="GO" id="GO:0000049">
    <property type="term" value="F:tRNA binding"/>
    <property type="evidence" value="ECO:0007669"/>
    <property type="project" value="TreeGrafter"/>
</dbReference>
<accession>A0A7V4WX41</accession>